<keyword evidence="8" id="KW-1185">Reference proteome</keyword>
<dbReference type="SUPFAM" id="SSF51905">
    <property type="entry name" value="FAD/NAD(P)-binding domain"/>
    <property type="match status" value="1"/>
</dbReference>
<keyword evidence="3" id="KW-0285">Flavoprotein</keyword>
<feature type="region of interest" description="Disordered" evidence="6">
    <location>
        <begin position="429"/>
        <end position="478"/>
    </location>
</feature>
<dbReference type="AlphaFoldDB" id="A0A517XVF2"/>
<feature type="compositionally biased region" description="Basic and acidic residues" evidence="6">
    <location>
        <begin position="433"/>
        <end position="446"/>
    </location>
</feature>
<dbReference type="PANTHER" id="PTHR42784:SF1">
    <property type="entry name" value="PYRANOSE 2-OXIDASE"/>
    <property type="match status" value="1"/>
</dbReference>
<comment type="similarity">
    <text evidence="2">Belongs to the GMC oxidoreductase family.</text>
</comment>
<evidence type="ECO:0000256" key="6">
    <source>
        <dbReference type="SAM" id="MobiDB-lite"/>
    </source>
</evidence>
<evidence type="ECO:0000313" key="7">
    <source>
        <dbReference type="EMBL" id="QDU21490.1"/>
    </source>
</evidence>
<accession>A0A517XVF2</accession>
<evidence type="ECO:0000256" key="1">
    <source>
        <dbReference type="ARBA" id="ARBA00001974"/>
    </source>
</evidence>
<organism evidence="7 8">
    <name type="scientific">Urbifossiella limnaea</name>
    <dbReference type="NCBI Taxonomy" id="2528023"/>
    <lineage>
        <taxon>Bacteria</taxon>
        <taxon>Pseudomonadati</taxon>
        <taxon>Planctomycetota</taxon>
        <taxon>Planctomycetia</taxon>
        <taxon>Gemmatales</taxon>
        <taxon>Gemmataceae</taxon>
        <taxon>Urbifossiella</taxon>
    </lineage>
</organism>
<evidence type="ECO:0000256" key="5">
    <source>
        <dbReference type="ARBA" id="ARBA00023002"/>
    </source>
</evidence>
<keyword evidence="5" id="KW-0560">Oxidoreductase</keyword>
<sequence length="535" mass="57785">MPFQNNYANLVSEKSEAHTRLIRDYDGTNPDFDYIVIGSGIGGGVVADELADRNAGKRILVVDAGSFVYPTHAYNICRFDNSDVAAHFGVDNFQQAETPQRFIGGKPQLVFGGRSIFWSGLIPEPQDWELDFFPDAVRTDLKGGFLNLAGERMNASRSLGDKARQLAVHFRNSPLGQDFVIHETPRALHQPYLLADGTPATQFFVEPTGVFNTAELLINQTGLTRPTLNLNGAGLFVKLNSFVEAVNSVPHDWYEVRTTNTVTGEQRSFYTPRVIIAAGSTESPKLINRSSVFHTLPADIRQLVGFGLTDHPVSAESQAYVTSAGNPRIPISPDEHAKIVFYSSRTIAKSQVSAGHEVDGAFDVPVEGVGLRLERLALTPGVEYPQHAHGRAQQGREALGQPRPAAHVPVLVPPPVLLEVQAVLHRPVPANEPEQRGGGHHGRVETGGEVPRLARPGAVGPSGLPVHPHDRPQAGDVQRLAGVVRRRRVAPDPPGLDRPAFFPRAVALADAGVASANAARIVSCRSGWLSLTAST</sequence>
<dbReference type="InterPro" id="IPR036188">
    <property type="entry name" value="FAD/NAD-bd_sf"/>
</dbReference>
<gene>
    <name evidence="7" type="ORF">ETAA1_34570</name>
</gene>
<proteinExistence type="inferred from homology"/>
<dbReference type="PANTHER" id="PTHR42784">
    <property type="entry name" value="PYRANOSE 2-OXIDASE"/>
    <property type="match status" value="1"/>
</dbReference>
<dbReference type="InterPro" id="IPR051473">
    <property type="entry name" value="P2Ox-like"/>
</dbReference>
<reference evidence="7 8" key="1">
    <citation type="submission" date="2019-02" db="EMBL/GenBank/DDBJ databases">
        <title>Deep-cultivation of Planctomycetes and their phenomic and genomic characterization uncovers novel biology.</title>
        <authorList>
            <person name="Wiegand S."/>
            <person name="Jogler M."/>
            <person name="Boedeker C."/>
            <person name="Pinto D."/>
            <person name="Vollmers J."/>
            <person name="Rivas-Marin E."/>
            <person name="Kohn T."/>
            <person name="Peeters S.H."/>
            <person name="Heuer A."/>
            <person name="Rast P."/>
            <person name="Oberbeckmann S."/>
            <person name="Bunk B."/>
            <person name="Jeske O."/>
            <person name="Meyerdierks A."/>
            <person name="Storesund J.E."/>
            <person name="Kallscheuer N."/>
            <person name="Luecker S."/>
            <person name="Lage O.M."/>
            <person name="Pohl T."/>
            <person name="Merkel B.J."/>
            <person name="Hornburger P."/>
            <person name="Mueller R.-W."/>
            <person name="Bruemmer F."/>
            <person name="Labrenz M."/>
            <person name="Spormann A.M."/>
            <person name="Op den Camp H."/>
            <person name="Overmann J."/>
            <person name="Amann R."/>
            <person name="Jetten M.S.M."/>
            <person name="Mascher T."/>
            <person name="Medema M.H."/>
            <person name="Devos D.P."/>
            <person name="Kaster A.-K."/>
            <person name="Ovreas L."/>
            <person name="Rohde M."/>
            <person name="Galperin M.Y."/>
            <person name="Jogler C."/>
        </authorList>
    </citation>
    <scope>NUCLEOTIDE SEQUENCE [LARGE SCALE GENOMIC DNA]</scope>
    <source>
        <strain evidence="7 8">ETA_A1</strain>
    </source>
</reference>
<evidence type="ECO:0000256" key="2">
    <source>
        <dbReference type="ARBA" id="ARBA00010790"/>
    </source>
</evidence>
<name>A0A517XVF2_9BACT</name>
<dbReference type="KEGG" id="uli:ETAA1_34570"/>
<evidence type="ECO:0000313" key="8">
    <source>
        <dbReference type="Proteomes" id="UP000319576"/>
    </source>
</evidence>
<protein>
    <recommendedName>
        <fullName evidence="9">GMC family oxidoreductase</fullName>
    </recommendedName>
</protein>
<dbReference type="EMBL" id="CP036273">
    <property type="protein sequence ID" value="QDU21490.1"/>
    <property type="molecule type" value="Genomic_DNA"/>
</dbReference>
<keyword evidence="4" id="KW-0274">FAD</keyword>
<dbReference type="Gene3D" id="3.50.50.60">
    <property type="entry name" value="FAD/NAD(P)-binding domain"/>
    <property type="match status" value="1"/>
</dbReference>
<evidence type="ECO:0008006" key="9">
    <source>
        <dbReference type="Google" id="ProtNLM"/>
    </source>
</evidence>
<comment type="cofactor">
    <cofactor evidence="1">
        <name>FAD</name>
        <dbReference type="ChEBI" id="CHEBI:57692"/>
    </cofactor>
</comment>
<dbReference type="Proteomes" id="UP000319576">
    <property type="component" value="Chromosome"/>
</dbReference>
<evidence type="ECO:0000256" key="3">
    <source>
        <dbReference type="ARBA" id="ARBA00022630"/>
    </source>
</evidence>
<evidence type="ECO:0000256" key="4">
    <source>
        <dbReference type="ARBA" id="ARBA00022827"/>
    </source>
</evidence>
<dbReference type="GO" id="GO:0016491">
    <property type="term" value="F:oxidoreductase activity"/>
    <property type="evidence" value="ECO:0007669"/>
    <property type="project" value="UniProtKB-KW"/>
</dbReference>
<dbReference type="RefSeq" id="WP_390621217.1">
    <property type="nucleotide sequence ID" value="NZ_CP036273.1"/>
</dbReference>